<dbReference type="Pfam" id="PF01042">
    <property type="entry name" value="Ribonuc_L-PSP"/>
    <property type="match status" value="1"/>
</dbReference>
<evidence type="ECO:0000313" key="1">
    <source>
        <dbReference type="EMBL" id="VTR92051.1"/>
    </source>
</evidence>
<dbReference type="RefSeq" id="WP_162666972.1">
    <property type="nucleotide sequence ID" value="NZ_LR593886.1"/>
</dbReference>
<dbReference type="KEGG" id="gms:SOIL9_56630"/>
<organism evidence="1 2">
    <name type="scientific">Gemmata massiliana</name>
    <dbReference type="NCBI Taxonomy" id="1210884"/>
    <lineage>
        <taxon>Bacteria</taxon>
        <taxon>Pseudomonadati</taxon>
        <taxon>Planctomycetota</taxon>
        <taxon>Planctomycetia</taxon>
        <taxon>Gemmatales</taxon>
        <taxon>Gemmataceae</taxon>
        <taxon>Gemmata</taxon>
    </lineage>
</organism>
<dbReference type="CDD" id="cd00448">
    <property type="entry name" value="YjgF_YER057c_UK114_family"/>
    <property type="match status" value="1"/>
</dbReference>
<dbReference type="SUPFAM" id="SSF55298">
    <property type="entry name" value="YjgF-like"/>
    <property type="match status" value="1"/>
</dbReference>
<dbReference type="EMBL" id="LR593886">
    <property type="protein sequence ID" value="VTR92051.1"/>
    <property type="molecule type" value="Genomic_DNA"/>
</dbReference>
<dbReference type="InterPro" id="IPR035959">
    <property type="entry name" value="RutC-like_sf"/>
</dbReference>
<dbReference type="PANTHER" id="PTHR11803:SF48">
    <property type="entry name" value="2-AMINOMUCONATE DEAMINASE"/>
    <property type="match status" value="1"/>
</dbReference>
<gene>
    <name evidence="1" type="ORF">SOIL9_56630</name>
</gene>
<accession>A0A6P2CSZ7</accession>
<keyword evidence="2" id="KW-1185">Reference proteome</keyword>
<dbReference type="PANTHER" id="PTHR11803">
    <property type="entry name" value="2-IMINOBUTANOATE/2-IMINOPROPANOATE DEAMINASE RIDA"/>
    <property type="match status" value="1"/>
</dbReference>
<sequence length="141" mass="15760">MSLTQRKIVSEHAAEPVGAYPHARQVGNLLFLSGIGPRERGSKAIPGVKMDEAGTVLDYDIVEEAKSVFRNIRLILEDAGSAWENIVDVTVFLTSIERDFKRFNEIYREHFGSIEPCRTTVEVNRLPTPIHVELKVIATIG</sequence>
<reference evidence="1 2" key="1">
    <citation type="submission" date="2019-05" db="EMBL/GenBank/DDBJ databases">
        <authorList>
            <consortium name="Science for Life Laboratories"/>
        </authorList>
    </citation>
    <scope>NUCLEOTIDE SEQUENCE [LARGE SCALE GENOMIC DNA]</scope>
    <source>
        <strain evidence="1">Soil9</strain>
    </source>
</reference>
<protein>
    <recommendedName>
        <fullName evidence="3">RidA family protein</fullName>
    </recommendedName>
</protein>
<name>A0A6P2CSZ7_9BACT</name>
<dbReference type="GO" id="GO:0019239">
    <property type="term" value="F:deaminase activity"/>
    <property type="evidence" value="ECO:0007669"/>
    <property type="project" value="TreeGrafter"/>
</dbReference>
<evidence type="ECO:0008006" key="3">
    <source>
        <dbReference type="Google" id="ProtNLM"/>
    </source>
</evidence>
<dbReference type="Gene3D" id="3.30.1330.40">
    <property type="entry name" value="RutC-like"/>
    <property type="match status" value="1"/>
</dbReference>
<proteinExistence type="predicted"/>
<dbReference type="AlphaFoldDB" id="A0A6P2CSZ7"/>
<dbReference type="Proteomes" id="UP000464178">
    <property type="component" value="Chromosome"/>
</dbReference>
<evidence type="ECO:0000313" key="2">
    <source>
        <dbReference type="Proteomes" id="UP000464178"/>
    </source>
</evidence>
<dbReference type="InterPro" id="IPR006175">
    <property type="entry name" value="YjgF/YER057c/UK114"/>
</dbReference>
<dbReference type="GO" id="GO:0005829">
    <property type="term" value="C:cytosol"/>
    <property type="evidence" value="ECO:0007669"/>
    <property type="project" value="TreeGrafter"/>
</dbReference>